<proteinExistence type="predicted"/>
<gene>
    <name evidence="1" type="ORF">IE331_08490</name>
</gene>
<dbReference type="InterPro" id="IPR040632">
    <property type="entry name" value="Sulfotransfer_4"/>
</dbReference>
<name>A0A927K4F5_9ACTN</name>
<reference evidence="1" key="1">
    <citation type="submission" date="2020-09" db="EMBL/GenBank/DDBJ databases">
        <title>Nocardioides sp. strain MJB4 16S ribosomal RNA gene Genome sequencing and assembly.</title>
        <authorList>
            <person name="Kim I."/>
        </authorList>
    </citation>
    <scope>NUCLEOTIDE SEQUENCE</scope>
    <source>
        <strain evidence="1">MJB4</strain>
    </source>
</reference>
<dbReference type="Proteomes" id="UP000616839">
    <property type="component" value="Unassembled WGS sequence"/>
</dbReference>
<keyword evidence="2" id="KW-1185">Reference proteome</keyword>
<accession>A0A927K4F5</accession>
<dbReference type="AlphaFoldDB" id="A0A927K4F5"/>
<dbReference type="PANTHER" id="PTHR36978">
    <property type="entry name" value="P-LOOP CONTAINING NUCLEOTIDE TRIPHOSPHATE HYDROLASE"/>
    <property type="match status" value="1"/>
</dbReference>
<dbReference type="Pfam" id="PF17784">
    <property type="entry name" value="Sulfotransfer_4"/>
    <property type="match status" value="1"/>
</dbReference>
<dbReference type="Gene3D" id="3.40.50.300">
    <property type="entry name" value="P-loop containing nucleotide triphosphate hydrolases"/>
    <property type="match status" value="1"/>
</dbReference>
<dbReference type="EMBL" id="JACYXZ010000002">
    <property type="protein sequence ID" value="MBD8869661.1"/>
    <property type="molecule type" value="Genomic_DNA"/>
</dbReference>
<organism evidence="1 2">
    <name type="scientific">Nocardioides donggukensis</name>
    <dbReference type="NCBI Taxonomy" id="2774019"/>
    <lineage>
        <taxon>Bacteria</taxon>
        <taxon>Bacillati</taxon>
        <taxon>Actinomycetota</taxon>
        <taxon>Actinomycetes</taxon>
        <taxon>Propionibacteriales</taxon>
        <taxon>Nocardioidaceae</taxon>
        <taxon>Nocardioides</taxon>
    </lineage>
</organism>
<dbReference type="InterPro" id="IPR027417">
    <property type="entry name" value="P-loop_NTPase"/>
</dbReference>
<evidence type="ECO:0000313" key="1">
    <source>
        <dbReference type="EMBL" id="MBD8869661.1"/>
    </source>
</evidence>
<sequence>MVLRLIGAGLPRTGTSSLREALRHLLGAPVYHMSEVFAHPEHATTWEAALEGDPPVWDDFLAGYSAGVDAPLSNCWRDLAAAYPDAPVLLSHRGTAEVWHRSMEATVLPRTREILSRDDDPLTPLFRVLFVDLATDIDDPEAMMTGYERRLEQVRAGIAPDRLVDWQPGDGWDPICRALGVAVPKLPFPHENSTADYLARREIRAREGR</sequence>
<evidence type="ECO:0000313" key="2">
    <source>
        <dbReference type="Proteomes" id="UP000616839"/>
    </source>
</evidence>
<dbReference type="SUPFAM" id="SSF52540">
    <property type="entry name" value="P-loop containing nucleoside triphosphate hydrolases"/>
    <property type="match status" value="1"/>
</dbReference>
<dbReference type="RefSeq" id="WP_192142513.1">
    <property type="nucleotide sequence ID" value="NZ_JACYXZ010000002.1"/>
</dbReference>
<dbReference type="PANTHER" id="PTHR36978:SF4">
    <property type="entry name" value="P-LOOP CONTAINING NUCLEOSIDE TRIPHOSPHATE HYDROLASE PROTEIN"/>
    <property type="match status" value="1"/>
</dbReference>
<protein>
    <submittedName>
        <fullName evidence="1">Sulfotransferase family protein</fullName>
    </submittedName>
</protein>
<comment type="caution">
    <text evidence="1">The sequence shown here is derived from an EMBL/GenBank/DDBJ whole genome shotgun (WGS) entry which is preliminary data.</text>
</comment>